<feature type="transmembrane region" description="Helical" evidence="3">
    <location>
        <begin position="58"/>
        <end position="76"/>
    </location>
</feature>
<accession>E9SE84</accession>
<dbReference type="STRING" id="246199.CUS_5994"/>
<dbReference type="OrthoDB" id="1822637at2"/>
<keyword evidence="3" id="KW-1133">Transmembrane helix</keyword>
<protein>
    <submittedName>
        <fullName evidence="4">Uncharacterized protein</fullName>
    </submittedName>
</protein>
<dbReference type="Proteomes" id="UP000004259">
    <property type="component" value="Unassembled WGS sequence"/>
</dbReference>
<gene>
    <name evidence="4" type="ORF">CUS_5994</name>
</gene>
<evidence type="ECO:0000256" key="2">
    <source>
        <dbReference type="SAM" id="MobiDB-lite"/>
    </source>
</evidence>
<keyword evidence="1" id="KW-0175">Coiled coil</keyword>
<proteinExistence type="predicted"/>
<evidence type="ECO:0000313" key="4">
    <source>
        <dbReference type="EMBL" id="EGC02377.1"/>
    </source>
</evidence>
<keyword evidence="3" id="KW-0472">Membrane</keyword>
<sequence>MTELEKMDLAECYINRYFEFAEGVEVSKENKEYLKIYIRDVSEAEKEFDFKGKRNKTMIYVLIGATIFLAILAAAFHDGLLWIVPLIGFAAVTAFGYKLANNYYSQKLTEVKNHQIEVNEGITEQIELLEGRIKQLEKQRDDYLAALRKKIDFMELDMDYMTNIGQIKEFLVNGEAETCEEAVEIFEQSLLMQQMTGLMSASVHDVTMDIEKNKERFGDPTENIGKKPQKKNGLFGKKSK</sequence>
<dbReference type="EMBL" id="ADKM02000095">
    <property type="protein sequence ID" value="EGC02377.1"/>
    <property type="molecule type" value="Genomic_DNA"/>
</dbReference>
<dbReference type="AlphaFoldDB" id="E9SE84"/>
<feature type="transmembrane region" description="Helical" evidence="3">
    <location>
        <begin position="82"/>
        <end position="100"/>
    </location>
</feature>
<evidence type="ECO:0000256" key="1">
    <source>
        <dbReference type="SAM" id="Coils"/>
    </source>
</evidence>
<dbReference type="RefSeq" id="WP_002851042.1">
    <property type="nucleotide sequence ID" value="NZ_ADKM02000095.1"/>
</dbReference>
<organism evidence="4 5">
    <name type="scientific">Ruminococcus albus 8</name>
    <dbReference type="NCBI Taxonomy" id="246199"/>
    <lineage>
        <taxon>Bacteria</taxon>
        <taxon>Bacillati</taxon>
        <taxon>Bacillota</taxon>
        <taxon>Clostridia</taxon>
        <taxon>Eubacteriales</taxon>
        <taxon>Oscillospiraceae</taxon>
        <taxon>Ruminococcus</taxon>
    </lineage>
</organism>
<evidence type="ECO:0000256" key="3">
    <source>
        <dbReference type="SAM" id="Phobius"/>
    </source>
</evidence>
<keyword evidence="5" id="KW-1185">Reference proteome</keyword>
<keyword evidence="3" id="KW-0812">Transmembrane</keyword>
<feature type="region of interest" description="Disordered" evidence="2">
    <location>
        <begin position="214"/>
        <end position="240"/>
    </location>
</feature>
<dbReference type="eggNOG" id="ENOG5032K4Z">
    <property type="taxonomic scope" value="Bacteria"/>
</dbReference>
<name>E9SE84_RUMAL</name>
<reference evidence="4 5" key="1">
    <citation type="submission" date="2011-02" db="EMBL/GenBank/DDBJ databases">
        <authorList>
            <person name="Nelson K.E."/>
            <person name="Sutton G."/>
            <person name="Torralba M."/>
            <person name="Durkin S."/>
            <person name="Harkins D."/>
            <person name="Montgomery R."/>
            <person name="Ziemer C."/>
            <person name="Klaassens E."/>
            <person name="Ocuiv P."/>
            <person name="Morrison M."/>
        </authorList>
    </citation>
    <scope>NUCLEOTIDE SEQUENCE [LARGE SCALE GENOMIC DNA]</scope>
    <source>
        <strain evidence="4 5">8</strain>
    </source>
</reference>
<feature type="coiled-coil region" evidence="1">
    <location>
        <begin position="119"/>
        <end position="146"/>
    </location>
</feature>
<comment type="caution">
    <text evidence="4">The sequence shown here is derived from an EMBL/GenBank/DDBJ whole genome shotgun (WGS) entry which is preliminary data.</text>
</comment>
<evidence type="ECO:0000313" key="5">
    <source>
        <dbReference type="Proteomes" id="UP000004259"/>
    </source>
</evidence>